<dbReference type="EMBL" id="UOGL01000174">
    <property type="protein sequence ID" value="VAX38294.1"/>
    <property type="molecule type" value="Genomic_DNA"/>
</dbReference>
<dbReference type="PROSITE" id="PS01058">
    <property type="entry name" value="SAICAR_SYNTHETASE_2"/>
    <property type="match status" value="1"/>
</dbReference>
<organism evidence="9">
    <name type="scientific">hydrothermal vent metagenome</name>
    <dbReference type="NCBI Taxonomy" id="652676"/>
    <lineage>
        <taxon>unclassified sequences</taxon>
        <taxon>metagenomes</taxon>
        <taxon>ecological metagenomes</taxon>
    </lineage>
</organism>
<dbReference type="Gene3D" id="3.30.200.20">
    <property type="entry name" value="Phosphorylase Kinase, domain 1"/>
    <property type="match status" value="1"/>
</dbReference>
<dbReference type="UniPathway" id="UPA00074">
    <property type="reaction ID" value="UER00131"/>
</dbReference>
<keyword evidence="7" id="KW-0067">ATP-binding</keyword>
<keyword evidence="4 9" id="KW-0436">Ligase</keyword>
<comment type="similarity">
    <text evidence="2">Belongs to the SAICAR synthetase family.</text>
</comment>
<evidence type="ECO:0000256" key="7">
    <source>
        <dbReference type="ARBA" id="ARBA00022840"/>
    </source>
</evidence>
<gene>
    <name evidence="9" type="ORF">MNBD_PLANCTO02-2570</name>
</gene>
<dbReference type="CDD" id="cd01414">
    <property type="entry name" value="SAICAR_synt_Sc"/>
    <property type="match status" value="1"/>
</dbReference>
<evidence type="ECO:0000256" key="3">
    <source>
        <dbReference type="ARBA" id="ARBA00012217"/>
    </source>
</evidence>
<dbReference type="GO" id="GO:0004639">
    <property type="term" value="F:phosphoribosylaminoimidazolesuccinocarboxamide synthase activity"/>
    <property type="evidence" value="ECO:0007669"/>
    <property type="project" value="UniProtKB-EC"/>
</dbReference>
<dbReference type="FunFam" id="3.30.470.20:FF:000015">
    <property type="entry name" value="Phosphoribosylaminoimidazole-succinocarboxamide synthase"/>
    <property type="match status" value="1"/>
</dbReference>
<accession>A0A3B1DQ86</accession>
<evidence type="ECO:0000256" key="1">
    <source>
        <dbReference type="ARBA" id="ARBA00004672"/>
    </source>
</evidence>
<name>A0A3B1DQ86_9ZZZZ</name>
<keyword evidence="5" id="KW-0547">Nucleotide-binding</keyword>
<dbReference type="InterPro" id="IPR001636">
    <property type="entry name" value="SAICAR_synth"/>
</dbReference>
<reference evidence="9" key="1">
    <citation type="submission" date="2018-06" db="EMBL/GenBank/DDBJ databases">
        <authorList>
            <person name="Zhirakovskaya E."/>
        </authorList>
    </citation>
    <scope>NUCLEOTIDE SEQUENCE</scope>
</reference>
<dbReference type="InterPro" id="IPR028923">
    <property type="entry name" value="SAICAR_synt/ADE2_N"/>
</dbReference>
<keyword evidence="6" id="KW-0658">Purine biosynthesis</keyword>
<sequence>MTSSSEAFIESTIPGMTPRKGKVRDIYDFDNKLLFIATDRISAFDWIMPNGIPDKGRILTQVSKMWFDLLDVPNHLISMNLDDLPLPAGVDKEALEGRSMVVRKADVIPIECVARGYVVGSGWKDYQRTGAICGIDLPEGLQLCDKLPEIIFTPATKAEEGHDENISFETMCQTVDEDLANKLRDLTMMLYKQGSEYAAKRGIIIADTKFEFGLLDGEIILIDEVLTPDSSRFWPHDLYSPGKNQPSYDKQFVRDFLETTDWNKNSPPPTLPDDIVINTRKKYLEAHDKLVDAPFAWA</sequence>
<dbReference type="PANTHER" id="PTHR43700:SF1">
    <property type="entry name" value="PHOSPHORIBOSYLAMINOIMIDAZOLE-SUCCINOCARBOXAMIDE SYNTHASE"/>
    <property type="match status" value="1"/>
</dbReference>
<evidence type="ECO:0000256" key="6">
    <source>
        <dbReference type="ARBA" id="ARBA00022755"/>
    </source>
</evidence>
<dbReference type="Gene3D" id="3.30.470.20">
    <property type="entry name" value="ATP-grasp fold, B domain"/>
    <property type="match status" value="1"/>
</dbReference>
<dbReference type="PANTHER" id="PTHR43700">
    <property type="entry name" value="PHOSPHORIBOSYLAMINOIMIDAZOLE-SUCCINOCARBOXAMIDE SYNTHASE"/>
    <property type="match status" value="1"/>
</dbReference>
<dbReference type="GO" id="GO:0005524">
    <property type="term" value="F:ATP binding"/>
    <property type="evidence" value="ECO:0007669"/>
    <property type="project" value="UniProtKB-KW"/>
</dbReference>
<feature type="domain" description="SAICAR synthetase/ADE2 N-terminal" evidence="8">
    <location>
        <begin position="20"/>
        <end position="267"/>
    </location>
</feature>
<evidence type="ECO:0000256" key="2">
    <source>
        <dbReference type="ARBA" id="ARBA00010190"/>
    </source>
</evidence>
<dbReference type="InterPro" id="IPR018236">
    <property type="entry name" value="SAICAR_synthetase_CS"/>
</dbReference>
<proteinExistence type="inferred from homology"/>
<dbReference type="SUPFAM" id="SSF56104">
    <property type="entry name" value="SAICAR synthase-like"/>
    <property type="match status" value="1"/>
</dbReference>
<dbReference type="EC" id="6.3.2.6" evidence="3"/>
<evidence type="ECO:0000256" key="4">
    <source>
        <dbReference type="ARBA" id="ARBA00022598"/>
    </source>
</evidence>
<dbReference type="GO" id="GO:0006189">
    <property type="term" value="P:'de novo' IMP biosynthetic process"/>
    <property type="evidence" value="ECO:0007669"/>
    <property type="project" value="UniProtKB-UniPathway"/>
</dbReference>
<dbReference type="HAMAP" id="MF_00137">
    <property type="entry name" value="SAICAR_synth"/>
    <property type="match status" value="1"/>
</dbReference>
<evidence type="ECO:0000256" key="5">
    <source>
        <dbReference type="ARBA" id="ARBA00022741"/>
    </source>
</evidence>
<dbReference type="AlphaFoldDB" id="A0A3B1DQ86"/>
<evidence type="ECO:0000259" key="8">
    <source>
        <dbReference type="Pfam" id="PF01259"/>
    </source>
</evidence>
<protein>
    <recommendedName>
        <fullName evidence="3">phosphoribosylaminoimidazolesuccinocarboxamide synthase</fullName>
        <ecNumber evidence="3">6.3.2.6</ecNumber>
    </recommendedName>
</protein>
<comment type="pathway">
    <text evidence="1">Purine metabolism; IMP biosynthesis via de novo pathway; 5-amino-1-(5-phospho-D-ribosyl)imidazole-4-carboxamide from 5-amino-1-(5-phospho-D-ribosyl)imidazole-4-carboxylate: step 1/2.</text>
</comment>
<evidence type="ECO:0000313" key="9">
    <source>
        <dbReference type="EMBL" id="VAX38294.1"/>
    </source>
</evidence>
<dbReference type="Pfam" id="PF01259">
    <property type="entry name" value="SAICAR_synt"/>
    <property type="match status" value="1"/>
</dbReference>
<dbReference type="NCBIfam" id="TIGR00081">
    <property type="entry name" value="purC"/>
    <property type="match status" value="1"/>
</dbReference>
<dbReference type="NCBIfam" id="NF010568">
    <property type="entry name" value="PRK13961.1"/>
    <property type="match status" value="1"/>
</dbReference>
<dbReference type="GO" id="GO:0005737">
    <property type="term" value="C:cytoplasm"/>
    <property type="evidence" value="ECO:0007669"/>
    <property type="project" value="TreeGrafter"/>
</dbReference>